<dbReference type="InterPro" id="IPR036249">
    <property type="entry name" value="Thioredoxin-like_sf"/>
</dbReference>
<dbReference type="PANTHER" id="PTHR32419:SF6">
    <property type="entry name" value="GLUTATHIONE S-TRANSFERASE OMEGA-LIKE 1-RELATED"/>
    <property type="match status" value="1"/>
</dbReference>
<feature type="domain" description="GST C-terminal" evidence="4">
    <location>
        <begin position="171"/>
        <end position="314"/>
    </location>
</feature>
<evidence type="ECO:0000313" key="6">
    <source>
        <dbReference type="Proteomes" id="UP000310685"/>
    </source>
</evidence>
<dbReference type="CDD" id="cd03190">
    <property type="entry name" value="GST_C_Omega_like"/>
    <property type="match status" value="1"/>
</dbReference>
<gene>
    <name evidence="5" type="ORF">E3Q22_03995</name>
</gene>
<dbReference type="Pfam" id="PF13410">
    <property type="entry name" value="GST_C_2"/>
    <property type="match status" value="1"/>
</dbReference>
<dbReference type="InterPro" id="IPR047047">
    <property type="entry name" value="GST_Omega-like_C"/>
</dbReference>
<feature type="binding site" evidence="2">
    <location>
        <begin position="132"/>
        <end position="135"/>
    </location>
    <ligand>
        <name>glutathione</name>
        <dbReference type="ChEBI" id="CHEBI:57925"/>
    </ligand>
</feature>
<dbReference type="SUPFAM" id="SSF47616">
    <property type="entry name" value="GST C-terminal domain-like"/>
    <property type="match status" value="1"/>
</dbReference>
<feature type="site" description="Lowers pKa of active site Cys" evidence="3">
    <location>
        <position position="269"/>
    </location>
</feature>
<feature type="binding site" evidence="2">
    <location>
        <position position="96"/>
    </location>
    <ligand>
        <name>glutathione</name>
        <dbReference type="ChEBI" id="CHEBI:57925"/>
    </ligand>
</feature>
<dbReference type="InterPro" id="IPR040079">
    <property type="entry name" value="Glutathione_S-Trfase"/>
</dbReference>
<sequence length="338" mass="39178">MTADILKFADKDGEFRCVLLYYQYKTSKHPSRRQVSAFRDEIKSGTKFEPEFNRYHLVVCYACPWAHRALIVRALKGLEDFLPLSVVHPYISEDGWTFDKNFEGATGCQIDGVDATLLRDLYFIADKNYNARYTVPIIWDNKLKTIVSNESSEIIRFLNNLKPDVGGDIYPEHLRGEIDELNDWVYNTVNNGVYKSGFASTQQAYENHVKPLFESLDRLEKILSDGRNFLVGGQLTEADVRLYTTIVSIPFQDISTDTITPQVRFDPVYYSHFKCNLAMIRYNYPNINRWMKNLYWNNDAFKSTTNFDHIKYHYYHSQRSVNASGVVPLGPVPNIEPL</sequence>
<dbReference type="PROSITE" id="PS50405">
    <property type="entry name" value="GST_CTER"/>
    <property type="match status" value="1"/>
</dbReference>
<organism evidence="5 6">
    <name type="scientific">Wallemia mellicola</name>
    <dbReference type="NCBI Taxonomy" id="1708541"/>
    <lineage>
        <taxon>Eukaryota</taxon>
        <taxon>Fungi</taxon>
        <taxon>Dikarya</taxon>
        <taxon>Basidiomycota</taxon>
        <taxon>Wallemiomycotina</taxon>
        <taxon>Wallemiomycetes</taxon>
        <taxon>Wallemiales</taxon>
        <taxon>Wallemiaceae</taxon>
        <taxon>Wallemia</taxon>
    </lineage>
</organism>
<dbReference type="InterPro" id="IPR016639">
    <property type="entry name" value="GST_Omega/GSH"/>
</dbReference>
<feature type="binding site" evidence="2">
    <location>
        <begin position="150"/>
        <end position="151"/>
    </location>
    <ligand>
        <name>glutathione</name>
        <dbReference type="ChEBI" id="CHEBI:57925"/>
    </ligand>
</feature>
<dbReference type="Gene3D" id="3.40.30.10">
    <property type="entry name" value="Glutaredoxin"/>
    <property type="match status" value="1"/>
</dbReference>
<dbReference type="InterPro" id="IPR010987">
    <property type="entry name" value="Glutathione-S-Trfase_C-like"/>
</dbReference>
<comment type="caution">
    <text evidence="5">The sequence shown here is derived from an EMBL/GenBank/DDBJ whole genome shotgun (WGS) entry which is preliminary data.</text>
</comment>
<feature type="active site" description="Nucleophile" evidence="1">
    <location>
        <position position="63"/>
    </location>
</feature>
<dbReference type="EMBL" id="SPRC01000063">
    <property type="protein sequence ID" value="TIB75457.1"/>
    <property type="molecule type" value="Genomic_DNA"/>
</dbReference>
<evidence type="ECO:0000313" key="5">
    <source>
        <dbReference type="EMBL" id="TIB75457.1"/>
    </source>
</evidence>
<accession>A0A4T0LZ80</accession>
<evidence type="ECO:0000256" key="3">
    <source>
        <dbReference type="PIRSR" id="PIRSR015753-3"/>
    </source>
</evidence>
<feature type="site" description="Lowers pKa of active site Cys" evidence="3">
    <location>
        <position position="314"/>
    </location>
</feature>
<name>A0A4T0LZ80_9BASI</name>
<feature type="active site" description="Proton donor/acceptor" evidence="1">
    <location>
        <position position="194"/>
    </location>
</feature>
<dbReference type="Proteomes" id="UP000310685">
    <property type="component" value="Unassembled WGS sequence"/>
</dbReference>
<evidence type="ECO:0000259" key="4">
    <source>
        <dbReference type="PROSITE" id="PS50405"/>
    </source>
</evidence>
<dbReference type="SFLD" id="SFLDG01148">
    <property type="entry name" value="Xi_(cytGST)"/>
    <property type="match status" value="1"/>
</dbReference>
<dbReference type="GO" id="GO:0004364">
    <property type="term" value="F:glutathione transferase activity"/>
    <property type="evidence" value="ECO:0007669"/>
    <property type="project" value="InterPro"/>
</dbReference>
<dbReference type="Pfam" id="PF13409">
    <property type="entry name" value="GST_N_2"/>
    <property type="match status" value="1"/>
</dbReference>
<dbReference type="SFLD" id="SFLDG01206">
    <property type="entry name" value="Xi.1"/>
    <property type="match status" value="1"/>
</dbReference>
<reference evidence="5 6" key="1">
    <citation type="submission" date="2019-03" db="EMBL/GenBank/DDBJ databases">
        <title>Sequencing 25 genomes of Wallemia mellicola.</title>
        <authorList>
            <person name="Gostincar C."/>
        </authorList>
    </citation>
    <scope>NUCLEOTIDE SEQUENCE [LARGE SCALE GENOMIC DNA]</scope>
    <source>
        <strain evidence="5 6">EXF-6152</strain>
    </source>
</reference>
<dbReference type="InterPro" id="IPR004045">
    <property type="entry name" value="Glutathione_S-Trfase_N"/>
</dbReference>
<evidence type="ECO:0000256" key="2">
    <source>
        <dbReference type="PIRSR" id="PIRSR015753-2"/>
    </source>
</evidence>
<dbReference type="InterPro" id="IPR036282">
    <property type="entry name" value="Glutathione-S-Trfase_C_sf"/>
</dbReference>
<dbReference type="PIRSF" id="PIRSF015753">
    <property type="entry name" value="GST"/>
    <property type="match status" value="1"/>
</dbReference>
<protein>
    <recommendedName>
        <fullName evidence="4">GST C-terminal domain-containing protein</fullName>
    </recommendedName>
</protein>
<dbReference type="SFLD" id="SFLDS00019">
    <property type="entry name" value="Glutathione_Transferase_(cytos"/>
    <property type="match status" value="1"/>
</dbReference>
<dbReference type="GO" id="GO:0005737">
    <property type="term" value="C:cytoplasm"/>
    <property type="evidence" value="ECO:0007669"/>
    <property type="project" value="TreeGrafter"/>
</dbReference>
<dbReference type="Gene3D" id="1.20.1050.10">
    <property type="match status" value="1"/>
</dbReference>
<dbReference type="PANTHER" id="PTHR32419">
    <property type="entry name" value="GLUTATHIONYL-HYDROQUINONE REDUCTASE"/>
    <property type="match status" value="1"/>
</dbReference>
<dbReference type="SUPFAM" id="SSF52833">
    <property type="entry name" value="Thioredoxin-like"/>
    <property type="match status" value="1"/>
</dbReference>
<evidence type="ECO:0000256" key="1">
    <source>
        <dbReference type="PIRSR" id="PIRSR015753-1"/>
    </source>
</evidence>
<dbReference type="AlphaFoldDB" id="A0A4T0LZ80"/>
<proteinExistence type="predicted"/>